<feature type="binding site" evidence="4">
    <location>
        <begin position="258"/>
        <end position="265"/>
    </location>
    <ligand>
        <name>FAD</name>
        <dbReference type="ChEBI" id="CHEBI:57692"/>
    </ligand>
</feature>
<reference evidence="7 8" key="1">
    <citation type="submission" date="2015-01" db="EMBL/GenBank/DDBJ databases">
        <title>Draft genome of the acidophilic iron oxidizer Acidithrix ferrooxidans strain Py-F3.</title>
        <authorList>
            <person name="Poehlein A."/>
            <person name="Eisen S."/>
            <person name="Schloemann M."/>
            <person name="Johnson B.D."/>
            <person name="Daniel R."/>
            <person name="Muehling M."/>
        </authorList>
    </citation>
    <scope>NUCLEOTIDE SEQUENCE [LARGE SCALE GENOMIC DNA]</scope>
    <source>
        <strain evidence="7 8">Py-F3</strain>
    </source>
</reference>
<keyword evidence="1 4" id="KW-0285">Flavoprotein</keyword>
<dbReference type="PANTHER" id="PTHR11455:SF9">
    <property type="entry name" value="CRYPTOCHROME CIRCADIAN CLOCK 5 ISOFORM X1"/>
    <property type="match status" value="1"/>
</dbReference>
<dbReference type="GO" id="GO:0071949">
    <property type="term" value="F:FAD binding"/>
    <property type="evidence" value="ECO:0007669"/>
    <property type="project" value="TreeGrafter"/>
</dbReference>
<dbReference type="Gene3D" id="1.25.40.80">
    <property type="match status" value="1"/>
</dbReference>
<dbReference type="Pfam" id="PF00875">
    <property type="entry name" value="DNA_photolyase"/>
    <property type="match status" value="1"/>
</dbReference>
<keyword evidence="2 4" id="KW-0274">FAD</keyword>
<keyword evidence="7" id="KW-0456">Lyase</keyword>
<protein>
    <submittedName>
        <fullName evidence="7">Deoxyribodipyrimidine photo-lyase</fullName>
        <ecNumber evidence="7">4.1.99.3</ecNumber>
    </submittedName>
</protein>
<feature type="binding site" evidence="4">
    <location>
        <position position="213"/>
    </location>
    <ligand>
        <name>FAD</name>
        <dbReference type="ChEBI" id="CHEBI:57692"/>
    </ligand>
</feature>
<keyword evidence="8" id="KW-1185">Reference proteome</keyword>
<evidence type="ECO:0000259" key="6">
    <source>
        <dbReference type="PROSITE" id="PS51645"/>
    </source>
</evidence>
<dbReference type="EMBL" id="JXYS01000081">
    <property type="protein sequence ID" value="KJF16474.1"/>
    <property type="molecule type" value="Genomic_DNA"/>
</dbReference>
<sequence length="466" mass="52876">MIVWLRRDLRLSDNRAMAAALSLPDAVVYPYFVFSPKLLEKTSPVRSSYLAGVVRDLDGDLDGRLNLDWGDPVGSLVSFALEIGATKVYATKEFSPLGRTRDEAVGLKLRLNGIQFLLGDSPYLISPGKINRQSGGWYKVFTPYYRAALSHGFELPFDIRFDPNRFSNRVLFHRQAEAYLEGSDCFDRKRFPTKASFVLEAFSTFVEEKLSHYSIGRNSPSTENTSVVSPALRFGVVHPRQLAYLASGQEGGSDYIRELFWRDFYAQVLLNNPESAWKNLNEQFDQLVYDEIDEATTRSRLQAWKLGLTGYPIVDAGMRQLLATGWMHNRSRMITASFLIKDLHVPWQVGARYFMEHLIDGDLASNNHSWQWVAGSGTDAAPYFRIFNPVLQSKKFDPNGDYIKTWVKELAEIPSRFVHDPSEAKRLGLIGEASYPSPIVDHALERQITLERYEAMKVVTASNSDE</sequence>
<evidence type="ECO:0000256" key="5">
    <source>
        <dbReference type="RuleBase" id="RU004182"/>
    </source>
</evidence>
<dbReference type="InterPro" id="IPR014729">
    <property type="entry name" value="Rossmann-like_a/b/a_fold"/>
</dbReference>
<feature type="binding site" evidence="4">
    <location>
        <position position="255"/>
    </location>
    <ligand>
        <name>FAD</name>
        <dbReference type="ChEBI" id="CHEBI:57692"/>
    </ligand>
</feature>
<evidence type="ECO:0000313" key="8">
    <source>
        <dbReference type="Proteomes" id="UP000032360"/>
    </source>
</evidence>
<dbReference type="GO" id="GO:0009416">
    <property type="term" value="P:response to light stimulus"/>
    <property type="evidence" value="ECO:0007669"/>
    <property type="project" value="TreeGrafter"/>
</dbReference>
<dbReference type="PRINTS" id="PR00147">
    <property type="entry name" value="DNAPHOTLYASE"/>
</dbReference>
<dbReference type="SUPFAM" id="SSF48173">
    <property type="entry name" value="Cryptochrome/photolyase FAD-binding domain"/>
    <property type="match status" value="1"/>
</dbReference>
<dbReference type="InterPro" id="IPR006050">
    <property type="entry name" value="DNA_photolyase_N"/>
</dbReference>
<dbReference type="InterPro" id="IPR005101">
    <property type="entry name" value="Cryptochr/Photolyase_FAD-bd"/>
</dbReference>
<dbReference type="SUPFAM" id="SSF52425">
    <property type="entry name" value="Cryptochrome/photolyase, N-terminal domain"/>
    <property type="match status" value="1"/>
</dbReference>
<dbReference type="InterPro" id="IPR002081">
    <property type="entry name" value="Cryptochrome/DNA_photolyase_1"/>
</dbReference>
<accession>A0A0D8HF27</accession>
<evidence type="ECO:0000256" key="3">
    <source>
        <dbReference type="ARBA" id="ARBA00022991"/>
    </source>
</evidence>
<name>A0A0D8HF27_9ACTN</name>
<dbReference type="AlphaFoldDB" id="A0A0D8HF27"/>
<dbReference type="STRING" id="1280514.AXFE_26390"/>
<dbReference type="PROSITE" id="PS51645">
    <property type="entry name" value="PHR_CRY_ALPHA_BETA"/>
    <property type="match status" value="1"/>
</dbReference>
<gene>
    <name evidence="7" type="primary">phrA</name>
    <name evidence="7" type="ORF">AXFE_26390</name>
</gene>
<dbReference type="GO" id="GO:0003904">
    <property type="term" value="F:deoxyribodipyrimidine photo-lyase activity"/>
    <property type="evidence" value="ECO:0007669"/>
    <property type="project" value="UniProtKB-EC"/>
</dbReference>
<dbReference type="Gene3D" id="1.10.579.10">
    <property type="entry name" value="DNA Cyclobutane Dipyrimidine Photolyase, subunit A, domain 3"/>
    <property type="match status" value="1"/>
</dbReference>
<dbReference type="InterPro" id="IPR036155">
    <property type="entry name" value="Crypto/Photolyase_N_sf"/>
</dbReference>
<feature type="binding site" evidence="4">
    <location>
        <begin position="360"/>
        <end position="362"/>
    </location>
    <ligand>
        <name>FAD</name>
        <dbReference type="ChEBI" id="CHEBI:57692"/>
    </ligand>
</feature>
<proteinExistence type="inferred from homology"/>
<evidence type="ECO:0000256" key="1">
    <source>
        <dbReference type="ARBA" id="ARBA00022630"/>
    </source>
</evidence>
<dbReference type="InterPro" id="IPR018394">
    <property type="entry name" value="DNA_photolyase_1_CS_C"/>
</dbReference>
<dbReference type="PATRIC" id="fig|1280514.3.peg.3456"/>
<evidence type="ECO:0000256" key="2">
    <source>
        <dbReference type="ARBA" id="ARBA00022827"/>
    </source>
</evidence>
<dbReference type="EC" id="4.1.99.3" evidence="7"/>
<dbReference type="InterPro" id="IPR036134">
    <property type="entry name" value="Crypto/Photolyase_FAD-like_sf"/>
</dbReference>
<evidence type="ECO:0000313" key="7">
    <source>
        <dbReference type="EMBL" id="KJF16474.1"/>
    </source>
</evidence>
<feature type="domain" description="Photolyase/cryptochrome alpha/beta" evidence="6">
    <location>
        <begin position="1"/>
        <end position="124"/>
    </location>
</feature>
<dbReference type="PROSITE" id="PS00691">
    <property type="entry name" value="DNA_PHOTOLYASES_1_2"/>
    <property type="match status" value="1"/>
</dbReference>
<feature type="binding site" evidence="4">
    <location>
        <begin position="225"/>
        <end position="229"/>
    </location>
    <ligand>
        <name>FAD</name>
        <dbReference type="ChEBI" id="CHEBI:57692"/>
    </ligand>
</feature>
<dbReference type="GO" id="GO:0003677">
    <property type="term" value="F:DNA binding"/>
    <property type="evidence" value="ECO:0007669"/>
    <property type="project" value="TreeGrafter"/>
</dbReference>
<keyword evidence="3 5" id="KW-0157">Chromophore</keyword>
<dbReference type="Proteomes" id="UP000032360">
    <property type="component" value="Unassembled WGS sequence"/>
</dbReference>
<organism evidence="7 8">
    <name type="scientific">Acidithrix ferrooxidans</name>
    <dbReference type="NCBI Taxonomy" id="1280514"/>
    <lineage>
        <taxon>Bacteria</taxon>
        <taxon>Bacillati</taxon>
        <taxon>Actinomycetota</taxon>
        <taxon>Acidimicrobiia</taxon>
        <taxon>Acidimicrobiales</taxon>
        <taxon>Acidimicrobiaceae</taxon>
        <taxon>Acidithrix</taxon>
    </lineage>
</organism>
<evidence type="ECO:0000256" key="4">
    <source>
        <dbReference type="PIRSR" id="PIRSR602081-1"/>
    </source>
</evidence>
<dbReference type="Pfam" id="PF03441">
    <property type="entry name" value="FAD_binding_7"/>
    <property type="match status" value="1"/>
</dbReference>
<dbReference type="Gene3D" id="3.40.50.620">
    <property type="entry name" value="HUPs"/>
    <property type="match status" value="1"/>
</dbReference>
<dbReference type="GO" id="GO:0006139">
    <property type="term" value="P:nucleobase-containing compound metabolic process"/>
    <property type="evidence" value="ECO:0007669"/>
    <property type="project" value="UniProtKB-ARBA"/>
</dbReference>
<comment type="similarity">
    <text evidence="5">Belongs to the DNA photolyase family.</text>
</comment>
<comment type="cofactor">
    <cofactor evidence="4">
        <name>FAD</name>
        <dbReference type="ChEBI" id="CHEBI:57692"/>
    </cofactor>
    <text evidence="4">Binds 1 FAD per subunit.</text>
</comment>
<comment type="caution">
    <text evidence="7">The sequence shown here is derived from an EMBL/GenBank/DDBJ whole genome shotgun (WGS) entry which is preliminary data.</text>
</comment>
<dbReference type="PROSITE" id="PS00394">
    <property type="entry name" value="DNA_PHOTOLYASES_1_1"/>
    <property type="match status" value="1"/>
</dbReference>
<dbReference type="PANTHER" id="PTHR11455">
    <property type="entry name" value="CRYPTOCHROME"/>
    <property type="match status" value="1"/>
</dbReference>
<dbReference type="GO" id="GO:0006950">
    <property type="term" value="P:response to stress"/>
    <property type="evidence" value="ECO:0007669"/>
    <property type="project" value="UniProtKB-ARBA"/>
</dbReference>